<evidence type="ECO:0000256" key="1">
    <source>
        <dbReference type="SAM" id="Phobius"/>
    </source>
</evidence>
<gene>
    <name evidence="2" type="ORF">OCBIM_22004221mg</name>
</gene>
<dbReference type="AlphaFoldDB" id="A0A0L8FZC3"/>
<evidence type="ECO:0000313" key="2">
    <source>
        <dbReference type="EMBL" id="KOF69690.1"/>
    </source>
</evidence>
<keyword evidence="1" id="KW-0812">Transmembrane</keyword>
<dbReference type="EMBL" id="KQ425237">
    <property type="protein sequence ID" value="KOF69690.1"/>
    <property type="molecule type" value="Genomic_DNA"/>
</dbReference>
<name>A0A0L8FZC3_OCTBM</name>
<keyword evidence="1" id="KW-0472">Membrane</keyword>
<protein>
    <submittedName>
        <fullName evidence="2">Uncharacterized protein</fullName>
    </submittedName>
</protein>
<reference evidence="2" key="1">
    <citation type="submission" date="2015-07" db="EMBL/GenBank/DDBJ databases">
        <title>MeaNS - Measles Nucleotide Surveillance Program.</title>
        <authorList>
            <person name="Tran T."/>
            <person name="Druce J."/>
        </authorList>
    </citation>
    <scope>NUCLEOTIDE SEQUENCE</scope>
    <source>
        <strain evidence="2">UCB-OBI-ISO-001</strain>
        <tissue evidence="2">Gonad</tissue>
    </source>
</reference>
<organism evidence="2">
    <name type="scientific">Octopus bimaculoides</name>
    <name type="common">California two-spotted octopus</name>
    <dbReference type="NCBI Taxonomy" id="37653"/>
    <lineage>
        <taxon>Eukaryota</taxon>
        <taxon>Metazoa</taxon>
        <taxon>Spiralia</taxon>
        <taxon>Lophotrochozoa</taxon>
        <taxon>Mollusca</taxon>
        <taxon>Cephalopoda</taxon>
        <taxon>Coleoidea</taxon>
        <taxon>Octopodiformes</taxon>
        <taxon>Octopoda</taxon>
        <taxon>Incirrata</taxon>
        <taxon>Octopodidae</taxon>
        <taxon>Octopus</taxon>
    </lineage>
</organism>
<keyword evidence="1" id="KW-1133">Transmembrane helix</keyword>
<feature type="transmembrane region" description="Helical" evidence="1">
    <location>
        <begin position="26"/>
        <end position="46"/>
    </location>
</feature>
<proteinExistence type="predicted"/>
<sequence>MFYFSSFAVEEKDVETNGSEGRLPTYAIVLLSMLGFVVIIVIIWFVKFRCNNPKAHSTSCVGYQKPSET</sequence>
<accession>A0A0L8FZC3</accession>